<protein>
    <submittedName>
        <fullName evidence="1">Uncharacterized protein</fullName>
    </submittedName>
</protein>
<accession>A0A2P2PJK2</accession>
<sequence length="70" mass="8039">MNNFRSLHRATASSFSILDCVQPIVKKSSRLWIRPTLCGSKRKKRSDFSCNATQTPVWLVRKSSANSRKR</sequence>
<name>A0A2P2PJK2_RHIMU</name>
<proteinExistence type="predicted"/>
<dbReference type="EMBL" id="GGEC01074345">
    <property type="protein sequence ID" value="MBX54829.1"/>
    <property type="molecule type" value="Transcribed_RNA"/>
</dbReference>
<organism evidence="1">
    <name type="scientific">Rhizophora mucronata</name>
    <name type="common">Asiatic mangrove</name>
    <dbReference type="NCBI Taxonomy" id="61149"/>
    <lineage>
        <taxon>Eukaryota</taxon>
        <taxon>Viridiplantae</taxon>
        <taxon>Streptophyta</taxon>
        <taxon>Embryophyta</taxon>
        <taxon>Tracheophyta</taxon>
        <taxon>Spermatophyta</taxon>
        <taxon>Magnoliopsida</taxon>
        <taxon>eudicotyledons</taxon>
        <taxon>Gunneridae</taxon>
        <taxon>Pentapetalae</taxon>
        <taxon>rosids</taxon>
        <taxon>fabids</taxon>
        <taxon>Malpighiales</taxon>
        <taxon>Rhizophoraceae</taxon>
        <taxon>Rhizophora</taxon>
    </lineage>
</organism>
<evidence type="ECO:0000313" key="1">
    <source>
        <dbReference type="EMBL" id="MBX54829.1"/>
    </source>
</evidence>
<reference evidence="1" key="1">
    <citation type="submission" date="2018-02" db="EMBL/GenBank/DDBJ databases">
        <title>Rhizophora mucronata_Transcriptome.</title>
        <authorList>
            <person name="Meera S.P."/>
            <person name="Sreeshan A."/>
            <person name="Augustine A."/>
        </authorList>
    </citation>
    <scope>NUCLEOTIDE SEQUENCE</scope>
    <source>
        <tissue evidence="1">Leaf</tissue>
    </source>
</reference>
<dbReference type="AlphaFoldDB" id="A0A2P2PJK2"/>